<proteinExistence type="predicted"/>
<reference evidence="2" key="1">
    <citation type="submission" date="2014-12" db="EMBL/GenBank/DDBJ databases">
        <title>Insight into the proteome of Arion vulgaris.</title>
        <authorList>
            <person name="Aradska J."/>
            <person name="Bulat T."/>
            <person name="Smidak R."/>
            <person name="Sarate P."/>
            <person name="Gangsoo J."/>
            <person name="Sialana F."/>
            <person name="Bilban M."/>
            <person name="Lubec G."/>
        </authorList>
    </citation>
    <scope>NUCLEOTIDE SEQUENCE</scope>
    <source>
        <tissue evidence="2">Skin</tissue>
    </source>
</reference>
<feature type="non-terminal residue" evidence="2">
    <location>
        <position position="187"/>
    </location>
</feature>
<feature type="compositionally biased region" description="Basic and acidic residues" evidence="1">
    <location>
        <begin position="67"/>
        <end position="91"/>
    </location>
</feature>
<feature type="compositionally biased region" description="Basic and acidic residues" evidence="1">
    <location>
        <begin position="1"/>
        <end position="10"/>
    </location>
</feature>
<evidence type="ECO:0000256" key="1">
    <source>
        <dbReference type="SAM" id="MobiDB-lite"/>
    </source>
</evidence>
<dbReference type="AlphaFoldDB" id="A0A0B6Z1R8"/>
<evidence type="ECO:0000313" key="2">
    <source>
        <dbReference type="EMBL" id="CEK62514.1"/>
    </source>
</evidence>
<gene>
    <name evidence="2" type="primary">ORF45375</name>
</gene>
<feature type="compositionally biased region" description="Polar residues" evidence="1">
    <location>
        <begin position="14"/>
        <end position="29"/>
    </location>
</feature>
<feature type="non-terminal residue" evidence="2">
    <location>
        <position position="1"/>
    </location>
</feature>
<name>A0A0B6Z1R8_9EUPU</name>
<accession>A0A0B6Z1R8</accession>
<feature type="region of interest" description="Disordered" evidence="1">
    <location>
        <begin position="1"/>
        <end position="44"/>
    </location>
</feature>
<feature type="region of interest" description="Disordered" evidence="1">
    <location>
        <begin position="67"/>
        <end position="108"/>
    </location>
</feature>
<dbReference type="EMBL" id="HACG01015649">
    <property type="protein sequence ID" value="CEK62514.1"/>
    <property type="molecule type" value="Transcribed_RNA"/>
</dbReference>
<organism evidence="2">
    <name type="scientific">Arion vulgaris</name>
    <dbReference type="NCBI Taxonomy" id="1028688"/>
    <lineage>
        <taxon>Eukaryota</taxon>
        <taxon>Metazoa</taxon>
        <taxon>Spiralia</taxon>
        <taxon>Lophotrochozoa</taxon>
        <taxon>Mollusca</taxon>
        <taxon>Gastropoda</taxon>
        <taxon>Heterobranchia</taxon>
        <taxon>Euthyneura</taxon>
        <taxon>Panpulmonata</taxon>
        <taxon>Eupulmonata</taxon>
        <taxon>Stylommatophora</taxon>
        <taxon>Helicina</taxon>
        <taxon>Arionoidea</taxon>
        <taxon>Arionidae</taxon>
        <taxon>Arion</taxon>
    </lineage>
</organism>
<protein>
    <submittedName>
        <fullName evidence="2">Uncharacterized protein</fullName>
    </submittedName>
</protein>
<sequence>KVPSLPERKRSGSVGDTYSLASTRLTQSLDEADEDEYHNRGTKRRGSFISGSILKVLEMKDLKPKFHKEDKKLLSKERKKSNAAEHKDSHNFDTVPEETANLLTPVEPKNTADSVVNLGDIETAIDTLKTQSDSKNTVSITLQDIVVDQLSGADSSLKPSNATTSDEPAQITVVDCSKVDSIHASTG</sequence>